<accession>A0A4Z1NPA3</accession>
<evidence type="ECO:0000313" key="1">
    <source>
        <dbReference type="EMBL" id="TID16056.1"/>
    </source>
</evidence>
<protein>
    <submittedName>
        <fullName evidence="1">Beta--glucan-binding protein</fullName>
    </submittedName>
</protein>
<proteinExistence type="predicted"/>
<name>A0A4Z1NPA3_9PEZI</name>
<gene>
    <name evidence="1" type="ORF">E6O75_ATG09114</name>
</gene>
<dbReference type="Proteomes" id="UP000298493">
    <property type="component" value="Unassembled WGS sequence"/>
</dbReference>
<dbReference type="STRING" id="86259.A0A4Z1NPA3"/>
<dbReference type="SUPFAM" id="SSF49899">
    <property type="entry name" value="Concanavalin A-like lectins/glucanases"/>
    <property type="match status" value="1"/>
</dbReference>
<comment type="caution">
    <text evidence="1">The sequence shown here is derived from an EMBL/GenBank/DDBJ whole genome shotgun (WGS) entry which is preliminary data.</text>
</comment>
<organism evidence="1 2">
    <name type="scientific">Venturia nashicola</name>
    <dbReference type="NCBI Taxonomy" id="86259"/>
    <lineage>
        <taxon>Eukaryota</taxon>
        <taxon>Fungi</taxon>
        <taxon>Dikarya</taxon>
        <taxon>Ascomycota</taxon>
        <taxon>Pezizomycotina</taxon>
        <taxon>Dothideomycetes</taxon>
        <taxon>Pleosporomycetidae</taxon>
        <taxon>Venturiales</taxon>
        <taxon>Venturiaceae</taxon>
        <taxon>Venturia</taxon>
    </lineage>
</organism>
<keyword evidence="2" id="KW-1185">Reference proteome</keyword>
<dbReference type="PANTHER" id="PTHR10963:SF62">
    <property type="entry name" value="GLUCAN 1,3-BETA-GLUCOSIDASE"/>
    <property type="match status" value="1"/>
</dbReference>
<dbReference type="Gene3D" id="2.60.120.200">
    <property type="match status" value="1"/>
</dbReference>
<dbReference type="AlphaFoldDB" id="A0A4Z1NPA3"/>
<evidence type="ECO:0000313" key="2">
    <source>
        <dbReference type="Proteomes" id="UP000298493"/>
    </source>
</evidence>
<sequence length="319" mass="35522">MGILVGLSITGYLIYDGIRSVVNHVYFPVLDENWSGGINSDIWTQEAEVGGFGNSEFEESTITDENIFIQALYIKPTLQDPDFIETDGAVLNLTAEGICTSNKWTDCIAVTNSTNGSMINQVKSGRISTKMGTKIKFGGNNIVISTLHFGPNSANDGWWTNKVKRKALHTTYASGFHTFGLEWSEYLFTYIDTRLLQVMYNHFKTPFFDKGGFPLTDSNGTHLDKPWQGGSDATPFDQDFYLILDVAVGGTNAWFKDGASGKPWVDGEESVLGCEGRVISNMAGEWTDDCQERQDVAAEGLQWMLKTPTMRWMNLFFGR</sequence>
<dbReference type="PANTHER" id="PTHR10963">
    <property type="entry name" value="GLYCOSYL HYDROLASE-RELATED"/>
    <property type="match status" value="1"/>
</dbReference>
<dbReference type="InterPro" id="IPR013320">
    <property type="entry name" value="ConA-like_dom_sf"/>
</dbReference>
<reference evidence="1 2" key="1">
    <citation type="submission" date="2019-04" db="EMBL/GenBank/DDBJ databases">
        <title>High contiguity whole genome sequence and gene annotation resource for two Venturia nashicola isolates.</title>
        <authorList>
            <person name="Prokchorchik M."/>
            <person name="Won K."/>
            <person name="Lee Y."/>
            <person name="Choi E.D."/>
            <person name="Segonzac C."/>
            <person name="Sohn K.H."/>
        </authorList>
    </citation>
    <scope>NUCLEOTIDE SEQUENCE [LARGE SCALE GENOMIC DNA]</scope>
    <source>
        <strain evidence="1 2">PRI2</strain>
    </source>
</reference>
<dbReference type="InterPro" id="IPR050546">
    <property type="entry name" value="Glycosyl_Hydrlase_16"/>
</dbReference>
<dbReference type="EMBL" id="SNSC02000019">
    <property type="protein sequence ID" value="TID16056.1"/>
    <property type="molecule type" value="Genomic_DNA"/>
</dbReference>